<evidence type="ECO:0000259" key="1">
    <source>
        <dbReference type="Pfam" id="PF14301"/>
    </source>
</evidence>
<dbReference type="InterPro" id="IPR025484">
    <property type="entry name" value="DUF4376"/>
</dbReference>
<dbReference type="Pfam" id="PF14301">
    <property type="entry name" value="DUF4376"/>
    <property type="match status" value="1"/>
</dbReference>
<evidence type="ECO:0000313" key="3">
    <source>
        <dbReference type="Proteomes" id="UP000069015"/>
    </source>
</evidence>
<dbReference type="KEGG" id="prr:AT705_02795"/>
<dbReference type="EMBL" id="CP013611">
    <property type="protein sequence ID" value="ALU41951.1"/>
    <property type="molecule type" value="Genomic_DNA"/>
</dbReference>
<organism evidence="2 3">
    <name type="scientific">Pseudoalteromonas rubra</name>
    <dbReference type="NCBI Taxonomy" id="43658"/>
    <lineage>
        <taxon>Bacteria</taxon>
        <taxon>Pseudomonadati</taxon>
        <taxon>Pseudomonadota</taxon>
        <taxon>Gammaproteobacteria</taxon>
        <taxon>Alteromonadales</taxon>
        <taxon>Pseudoalteromonadaceae</taxon>
        <taxon>Pseudoalteromonas</taxon>
    </lineage>
</organism>
<reference evidence="2 3" key="1">
    <citation type="submission" date="2015-12" db="EMBL/GenBank/DDBJ databases">
        <title>Complete genome sequence of Pseudoalteromonas rubra SCSIO 6842, harboring a conjugative plasmid.</title>
        <authorList>
            <person name="Li B."/>
            <person name="Wang X."/>
        </authorList>
    </citation>
    <scope>NUCLEOTIDE SEQUENCE [LARGE SCALE GENOMIC DNA]</scope>
    <source>
        <strain evidence="2 3">SCSIO 6842</strain>
    </source>
</reference>
<accession>A0A0U3I276</accession>
<name>A0A0U3I276_9GAMM</name>
<protein>
    <recommendedName>
        <fullName evidence="1">DUF4376 domain-containing protein</fullName>
    </recommendedName>
</protein>
<sequence>MSSVTFNDVLLAIELGKDIQDIQTLLQKATEVQSDRLCEWNKLRNIAEEYAIEHNIDVNKHLSNFDISNPKPVPTIAVSFDYLSGAMRNRSKENRSHEVARIVVDYNNMRFDGDETSQNRMARACLFMSDTEQVDWILADNTVVKVDKATLMHVGRLAGQKQAALWIK</sequence>
<gene>
    <name evidence="2" type="ORF">AT705_02795</name>
</gene>
<dbReference type="RefSeq" id="WP_058795399.1">
    <property type="nucleotide sequence ID" value="NZ_CP013611.1"/>
</dbReference>
<feature type="domain" description="DUF4376" evidence="1">
    <location>
        <begin position="94"/>
        <end position="164"/>
    </location>
</feature>
<proteinExistence type="predicted"/>
<evidence type="ECO:0000313" key="2">
    <source>
        <dbReference type="EMBL" id="ALU41951.1"/>
    </source>
</evidence>
<dbReference type="AlphaFoldDB" id="A0A0U3I276"/>
<dbReference type="Proteomes" id="UP000069015">
    <property type="component" value="Chromosome 1"/>
</dbReference>